<proteinExistence type="predicted"/>
<accession>S8G6E9</accession>
<dbReference type="OrthoDB" id="548295at2759"/>
<feature type="region of interest" description="Disordered" evidence="1">
    <location>
        <begin position="39"/>
        <end position="167"/>
    </location>
</feature>
<protein>
    <submittedName>
        <fullName evidence="2">Uncharacterized protein</fullName>
    </submittedName>
</protein>
<gene>
    <name evidence="2" type="ORF">FOMPIDRAFT_86742</name>
</gene>
<feature type="compositionally biased region" description="Basic and acidic residues" evidence="1">
    <location>
        <begin position="70"/>
        <end position="109"/>
    </location>
</feature>
<feature type="compositionally biased region" description="Basic residues" evidence="1">
    <location>
        <begin position="334"/>
        <end position="350"/>
    </location>
</feature>
<dbReference type="InParanoid" id="S8G6E9"/>
<dbReference type="EMBL" id="KE504123">
    <property type="protein sequence ID" value="EPT05755.1"/>
    <property type="molecule type" value="Genomic_DNA"/>
</dbReference>
<dbReference type="AlphaFoldDB" id="S8G6E9"/>
<evidence type="ECO:0000256" key="1">
    <source>
        <dbReference type="SAM" id="MobiDB-lite"/>
    </source>
</evidence>
<evidence type="ECO:0000313" key="3">
    <source>
        <dbReference type="Proteomes" id="UP000015241"/>
    </source>
</evidence>
<feature type="compositionally biased region" description="Polar residues" evidence="1">
    <location>
        <begin position="112"/>
        <end position="123"/>
    </location>
</feature>
<keyword evidence="3" id="KW-1185">Reference proteome</keyword>
<sequence length="350" mass="38265">MFAVHLSRALAAQNSLLTGHLVRQTIIRHCLLDRNTERKDRGPCVSRFGPERPPSSAAAAPSDGTPRVWMTREESERMLSTSKETKQPELTHKLPERPVRTESESRRPNDVPNASTGFNGSASRNDRQPVYELVRPAKTTPGPQRAMNGPHDVPGGRQSPVDPHASTTTTIGVMMHHVARMKDSLGNVLPTSLSATSPESPGSAPKIHPDRARLLQTTPGLPQPQDEPNKKPPVRIRRPPPMAKLPDIPSLPEKPPPEVAFGRVDDHMRPDSLRRTGSSLLDRLSLDDSAPHRSEASPSLRERMYAFGNGPGGGGYGDMVDTDVEMGQGEPSRKGGRKRAPRPKRGRRPA</sequence>
<dbReference type="HOGENOM" id="CLU_792354_0_0_1"/>
<organism evidence="2 3">
    <name type="scientific">Fomitopsis schrenkii</name>
    <name type="common">Brown rot fungus</name>
    <dbReference type="NCBI Taxonomy" id="2126942"/>
    <lineage>
        <taxon>Eukaryota</taxon>
        <taxon>Fungi</taxon>
        <taxon>Dikarya</taxon>
        <taxon>Basidiomycota</taxon>
        <taxon>Agaricomycotina</taxon>
        <taxon>Agaricomycetes</taxon>
        <taxon>Polyporales</taxon>
        <taxon>Fomitopsis</taxon>
    </lineage>
</organism>
<feature type="region of interest" description="Disordered" evidence="1">
    <location>
        <begin position="189"/>
        <end position="208"/>
    </location>
</feature>
<feature type="compositionally biased region" description="Polar residues" evidence="1">
    <location>
        <begin position="189"/>
        <end position="200"/>
    </location>
</feature>
<feature type="compositionally biased region" description="Basic and acidic residues" evidence="1">
    <location>
        <begin position="263"/>
        <end position="274"/>
    </location>
</feature>
<feature type="region of interest" description="Disordered" evidence="1">
    <location>
        <begin position="216"/>
        <end position="350"/>
    </location>
</feature>
<evidence type="ECO:0000313" key="2">
    <source>
        <dbReference type="EMBL" id="EPT05755.1"/>
    </source>
</evidence>
<name>S8G6E9_FOMSC</name>
<dbReference type="Proteomes" id="UP000015241">
    <property type="component" value="Unassembled WGS sequence"/>
</dbReference>
<feature type="compositionally biased region" description="Basic and acidic residues" evidence="1">
    <location>
        <begin position="284"/>
        <end position="304"/>
    </location>
</feature>
<reference evidence="2 3" key="1">
    <citation type="journal article" date="2012" name="Science">
        <title>The Paleozoic origin of enzymatic lignin decomposition reconstructed from 31 fungal genomes.</title>
        <authorList>
            <person name="Floudas D."/>
            <person name="Binder M."/>
            <person name="Riley R."/>
            <person name="Barry K."/>
            <person name="Blanchette R.A."/>
            <person name="Henrissat B."/>
            <person name="Martinez A.T."/>
            <person name="Otillar R."/>
            <person name="Spatafora J.W."/>
            <person name="Yadav J.S."/>
            <person name="Aerts A."/>
            <person name="Benoit I."/>
            <person name="Boyd A."/>
            <person name="Carlson A."/>
            <person name="Copeland A."/>
            <person name="Coutinho P.M."/>
            <person name="de Vries R.P."/>
            <person name="Ferreira P."/>
            <person name="Findley K."/>
            <person name="Foster B."/>
            <person name="Gaskell J."/>
            <person name="Glotzer D."/>
            <person name="Gorecki P."/>
            <person name="Heitman J."/>
            <person name="Hesse C."/>
            <person name="Hori C."/>
            <person name="Igarashi K."/>
            <person name="Jurgens J.A."/>
            <person name="Kallen N."/>
            <person name="Kersten P."/>
            <person name="Kohler A."/>
            <person name="Kuees U."/>
            <person name="Kumar T.K.A."/>
            <person name="Kuo A."/>
            <person name="LaButti K."/>
            <person name="Larrondo L.F."/>
            <person name="Lindquist E."/>
            <person name="Ling A."/>
            <person name="Lombard V."/>
            <person name="Lucas S."/>
            <person name="Lundell T."/>
            <person name="Martin R."/>
            <person name="McLaughlin D.J."/>
            <person name="Morgenstern I."/>
            <person name="Morin E."/>
            <person name="Murat C."/>
            <person name="Nagy L.G."/>
            <person name="Nolan M."/>
            <person name="Ohm R.A."/>
            <person name="Patyshakuliyeva A."/>
            <person name="Rokas A."/>
            <person name="Ruiz-Duenas F.J."/>
            <person name="Sabat G."/>
            <person name="Salamov A."/>
            <person name="Samejima M."/>
            <person name="Schmutz J."/>
            <person name="Slot J.C."/>
            <person name="St John F."/>
            <person name="Stenlid J."/>
            <person name="Sun H."/>
            <person name="Sun S."/>
            <person name="Syed K."/>
            <person name="Tsang A."/>
            <person name="Wiebenga A."/>
            <person name="Young D."/>
            <person name="Pisabarro A."/>
            <person name="Eastwood D.C."/>
            <person name="Martin F."/>
            <person name="Cullen D."/>
            <person name="Grigoriev I.V."/>
            <person name="Hibbett D.S."/>
        </authorList>
    </citation>
    <scope>NUCLEOTIDE SEQUENCE</scope>
    <source>
        <strain evidence="3">FP-58527</strain>
    </source>
</reference>